<dbReference type="InterPro" id="IPR017938">
    <property type="entry name" value="Riboflavin_synthase-like_b-brl"/>
</dbReference>
<dbReference type="GO" id="GO:0052851">
    <property type="term" value="F:ferric-chelate reductase (NADPH) activity"/>
    <property type="evidence" value="ECO:0007669"/>
    <property type="project" value="UniProtKB-EC"/>
</dbReference>
<evidence type="ECO:0000313" key="20">
    <source>
        <dbReference type="Proteomes" id="UP000307440"/>
    </source>
</evidence>
<dbReference type="EC" id="1.16.1.9" evidence="3"/>
<gene>
    <name evidence="19" type="ORF">FA15DRAFT_651534</name>
</gene>
<dbReference type="SUPFAM" id="SSF55008">
    <property type="entry name" value="HMA, heavy metal-associated domain"/>
    <property type="match status" value="1"/>
</dbReference>
<evidence type="ECO:0000259" key="17">
    <source>
        <dbReference type="PROSITE" id="PS50846"/>
    </source>
</evidence>
<dbReference type="SFLD" id="SFLDG01168">
    <property type="entry name" value="Ferric_reductase_subgroup_(FRE"/>
    <property type="match status" value="1"/>
</dbReference>
<evidence type="ECO:0000256" key="11">
    <source>
        <dbReference type="ARBA" id="ARBA00023065"/>
    </source>
</evidence>
<dbReference type="GO" id="GO:0005886">
    <property type="term" value="C:plasma membrane"/>
    <property type="evidence" value="ECO:0007669"/>
    <property type="project" value="UniProtKB-SubCell"/>
</dbReference>
<feature type="transmembrane region" description="Helical" evidence="16">
    <location>
        <begin position="461"/>
        <end position="481"/>
    </location>
</feature>
<feature type="transmembrane region" description="Helical" evidence="16">
    <location>
        <begin position="226"/>
        <end position="244"/>
    </location>
</feature>
<evidence type="ECO:0000259" key="18">
    <source>
        <dbReference type="PROSITE" id="PS51384"/>
    </source>
</evidence>
<dbReference type="Pfam" id="PF08030">
    <property type="entry name" value="NAD_binding_6"/>
    <property type="match status" value="1"/>
</dbReference>
<feature type="transmembrane region" description="Helical" evidence="16">
    <location>
        <begin position="394"/>
        <end position="412"/>
    </location>
</feature>
<feature type="domain" description="HMA" evidence="17">
    <location>
        <begin position="3"/>
        <end position="68"/>
    </location>
</feature>
<sequence length="923" mass="102812">MSEQTYKFDVKMTCGGCSGAVTRVLEKAKADGVSSFDVSLEKQEVIVKGSLPYDDVLARIKKTGKEVWISGPKSQLDLGSKLLSRFDLGPSSPMNIPSSRRLSNLHLASAECCNLTIPVEFNLEVVAIDILSAHQYLDYIAGSSTNEAASDTSRLQPQAYPETPIQAISTAPLTKKLTNWSWNSDHAYSMTTMSVQLPETSGQPELRGDYAGRYLEDHFLNSASLLYSYLVWAAFLSIFLSVAFSRRVNLPGRGVSDWKLGQAFARWAISRYPLRTSKSDTTLRRPSNGSLISVAILSVILACFAFAGPDYLPSALELRLSINKDPHLPSTRGRVIGKSLWTSAARTGSIAFASLPLCVLLGLKGSPFAVFSWRIGVQMFFDKLAFLHRWTARIIWTLTSIHVVLWCIKLGRDREDSSLEEISLLVLFQKERFLFGWLAFILFTLLMLISTPTIRAKNYRAFYAMHTLLFPTFLILCAFHHPETGWWALGGIGIWASERGWRGMQFIHFYGLVPKRNRIRCHFLHSKLDTPLESLYRLPGTSGTYGVPPPQGHAYFPPSGHGYVQLLQGGAMRLIYTSPSKTTWAPGQHFRISIPSLSSVISHPFTCYSSCHESKGQVLTFLVRARKGWTMRLWELVMHHSRPGTQDVLQNPRFLPPNSSGMIVRMYVEGPFGSSARVPWDRYRSVMVVVGGSGITFGLAIVGHLSRQFVDGDESLKVKRIRLIWVVREIGKVLQNAFRRYDPLLAKGAIQIEIFVSQLSTTQELVVPFLKDLDETRFEPQLSGVHLSSGDSSRNCQDMEARRACGLGQTTQDSSQKLEKMLTSSSSSRSYRSSRPMLPALLLDDQERDDLSFAAGFAQPGKPDIANILQQELEAAEESLLVACCGPSGLDVVTRSAVVCAMEDECHRAPKKHLAYYSEDFGV</sequence>
<keyword evidence="12 16" id="KW-0472">Membrane</keyword>
<proteinExistence type="inferred from homology"/>
<keyword evidence="10" id="KW-0560">Oxidoreductase</keyword>
<keyword evidence="5" id="KW-1003">Cell membrane</keyword>
<evidence type="ECO:0000256" key="16">
    <source>
        <dbReference type="SAM" id="Phobius"/>
    </source>
</evidence>
<organism evidence="19 20">
    <name type="scientific">Coprinopsis marcescibilis</name>
    <name type="common">Agaric fungus</name>
    <name type="synonym">Psathyrella marcescibilis</name>
    <dbReference type="NCBI Taxonomy" id="230819"/>
    <lineage>
        <taxon>Eukaryota</taxon>
        <taxon>Fungi</taxon>
        <taxon>Dikarya</taxon>
        <taxon>Basidiomycota</taxon>
        <taxon>Agaricomycotina</taxon>
        <taxon>Agaricomycetes</taxon>
        <taxon>Agaricomycetidae</taxon>
        <taxon>Agaricales</taxon>
        <taxon>Agaricineae</taxon>
        <taxon>Psathyrellaceae</taxon>
        <taxon>Coprinopsis</taxon>
    </lineage>
</organism>
<dbReference type="Pfam" id="PF08022">
    <property type="entry name" value="FAD_binding_8"/>
    <property type="match status" value="1"/>
</dbReference>
<evidence type="ECO:0000256" key="1">
    <source>
        <dbReference type="ARBA" id="ARBA00004651"/>
    </source>
</evidence>
<dbReference type="SUPFAM" id="SSF63380">
    <property type="entry name" value="Riboflavin synthase domain-like"/>
    <property type="match status" value="1"/>
</dbReference>
<protein>
    <recommendedName>
        <fullName evidence="3">ferric-chelate reductase (NADPH)</fullName>
        <ecNumber evidence="3">1.16.1.9</ecNumber>
    </recommendedName>
</protein>
<dbReference type="InterPro" id="IPR051410">
    <property type="entry name" value="Ferric/Cupric_Reductase"/>
</dbReference>
<dbReference type="Gene3D" id="3.40.50.80">
    <property type="entry name" value="Nucleotide-binding domain of ferredoxin-NADP reductase (FNR) module"/>
    <property type="match status" value="1"/>
</dbReference>
<evidence type="ECO:0000256" key="8">
    <source>
        <dbReference type="ARBA" id="ARBA00022982"/>
    </source>
</evidence>
<dbReference type="PROSITE" id="PS50846">
    <property type="entry name" value="HMA_2"/>
    <property type="match status" value="1"/>
</dbReference>
<dbReference type="InterPro" id="IPR013121">
    <property type="entry name" value="Fe_red_NAD-bd_6"/>
</dbReference>
<evidence type="ECO:0000256" key="9">
    <source>
        <dbReference type="ARBA" id="ARBA00022989"/>
    </source>
</evidence>
<evidence type="ECO:0000256" key="13">
    <source>
        <dbReference type="ARBA" id="ARBA00023180"/>
    </source>
</evidence>
<dbReference type="PROSITE" id="PS51384">
    <property type="entry name" value="FAD_FR"/>
    <property type="match status" value="1"/>
</dbReference>
<feature type="region of interest" description="Disordered" evidence="15">
    <location>
        <begin position="807"/>
        <end position="833"/>
    </location>
</feature>
<evidence type="ECO:0000256" key="12">
    <source>
        <dbReference type="ARBA" id="ARBA00023136"/>
    </source>
</evidence>
<dbReference type="Gene3D" id="3.30.70.100">
    <property type="match status" value="1"/>
</dbReference>
<dbReference type="EMBL" id="ML210147">
    <property type="protein sequence ID" value="TFK29970.1"/>
    <property type="molecule type" value="Genomic_DNA"/>
</dbReference>
<evidence type="ECO:0000256" key="2">
    <source>
        <dbReference type="ARBA" id="ARBA00006278"/>
    </source>
</evidence>
<reference evidence="19 20" key="1">
    <citation type="journal article" date="2019" name="Nat. Ecol. Evol.">
        <title>Megaphylogeny resolves global patterns of mushroom evolution.</title>
        <authorList>
            <person name="Varga T."/>
            <person name="Krizsan K."/>
            <person name="Foldi C."/>
            <person name="Dima B."/>
            <person name="Sanchez-Garcia M."/>
            <person name="Sanchez-Ramirez S."/>
            <person name="Szollosi G.J."/>
            <person name="Szarkandi J.G."/>
            <person name="Papp V."/>
            <person name="Albert L."/>
            <person name="Andreopoulos W."/>
            <person name="Angelini C."/>
            <person name="Antonin V."/>
            <person name="Barry K.W."/>
            <person name="Bougher N.L."/>
            <person name="Buchanan P."/>
            <person name="Buyck B."/>
            <person name="Bense V."/>
            <person name="Catcheside P."/>
            <person name="Chovatia M."/>
            <person name="Cooper J."/>
            <person name="Damon W."/>
            <person name="Desjardin D."/>
            <person name="Finy P."/>
            <person name="Geml J."/>
            <person name="Haridas S."/>
            <person name="Hughes K."/>
            <person name="Justo A."/>
            <person name="Karasinski D."/>
            <person name="Kautmanova I."/>
            <person name="Kiss B."/>
            <person name="Kocsube S."/>
            <person name="Kotiranta H."/>
            <person name="LaButti K.M."/>
            <person name="Lechner B.E."/>
            <person name="Liimatainen K."/>
            <person name="Lipzen A."/>
            <person name="Lukacs Z."/>
            <person name="Mihaltcheva S."/>
            <person name="Morgado L.N."/>
            <person name="Niskanen T."/>
            <person name="Noordeloos M.E."/>
            <person name="Ohm R.A."/>
            <person name="Ortiz-Santana B."/>
            <person name="Ovrebo C."/>
            <person name="Racz N."/>
            <person name="Riley R."/>
            <person name="Savchenko A."/>
            <person name="Shiryaev A."/>
            <person name="Soop K."/>
            <person name="Spirin V."/>
            <person name="Szebenyi C."/>
            <person name="Tomsovsky M."/>
            <person name="Tulloss R.E."/>
            <person name="Uehling J."/>
            <person name="Grigoriev I.V."/>
            <person name="Vagvolgyi C."/>
            <person name="Papp T."/>
            <person name="Martin F.M."/>
            <person name="Miettinen O."/>
            <person name="Hibbett D.S."/>
            <person name="Nagy L.G."/>
        </authorList>
    </citation>
    <scope>NUCLEOTIDE SEQUENCE [LARGE SCALE GENOMIC DNA]</scope>
    <source>
        <strain evidence="19 20">CBS 121175</strain>
    </source>
</reference>
<comment type="catalytic activity">
    <reaction evidence="14">
        <text>2 a Fe(II)-siderophore + NADP(+) + H(+) = 2 a Fe(III)-siderophore + NADPH</text>
        <dbReference type="Rhea" id="RHEA:28795"/>
        <dbReference type="Rhea" id="RHEA-COMP:11342"/>
        <dbReference type="Rhea" id="RHEA-COMP:11344"/>
        <dbReference type="ChEBI" id="CHEBI:15378"/>
        <dbReference type="ChEBI" id="CHEBI:29033"/>
        <dbReference type="ChEBI" id="CHEBI:29034"/>
        <dbReference type="ChEBI" id="CHEBI:57783"/>
        <dbReference type="ChEBI" id="CHEBI:58349"/>
        <dbReference type="EC" id="1.16.1.9"/>
    </reaction>
</comment>
<keyword evidence="8" id="KW-0249">Electron transport</keyword>
<dbReference type="GO" id="GO:0016531">
    <property type="term" value="F:copper chaperone activity"/>
    <property type="evidence" value="ECO:0007669"/>
    <property type="project" value="UniProtKB-ARBA"/>
</dbReference>
<dbReference type="GO" id="GO:0006879">
    <property type="term" value="P:intracellular iron ion homeostasis"/>
    <property type="evidence" value="ECO:0007669"/>
    <property type="project" value="TreeGrafter"/>
</dbReference>
<dbReference type="InterPro" id="IPR017927">
    <property type="entry name" value="FAD-bd_FR_type"/>
</dbReference>
<dbReference type="InterPro" id="IPR013112">
    <property type="entry name" value="FAD-bd_8"/>
</dbReference>
<dbReference type="InterPro" id="IPR036163">
    <property type="entry name" value="HMA_dom_sf"/>
</dbReference>
<dbReference type="Pfam" id="PF01794">
    <property type="entry name" value="Ferric_reduct"/>
    <property type="match status" value="1"/>
</dbReference>
<keyword evidence="20" id="KW-1185">Reference proteome</keyword>
<dbReference type="InterPro" id="IPR006121">
    <property type="entry name" value="HMA_dom"/>
</dbReference>
<dbReference type="PANTHER" id="PTHR32361:SF9">
    <property type="entry name" value="FERRIC REDUCTASE TRANSMEMBRANE COMPONENT 3-RELATED"/>
    <property type="match status" value="1"/>
</dbReference>
<keyword evidence="7" id="KW-0479">Metal-binding</keyword>
<evidence type="ECO:0000313" key="19">
    <source>
        <dbReference type="EMBL" id="TFK29970.1"/>
    </source>
</evidence>
<name>A0A5C3LB05_COPMA</name>
<evidence type="ECO:0000256" key="3">
    <source>
        <dbReference type="ARBA" id="ARBA00012668"/>
    </source>
</evidence>
<dbReference type="GO" id="GO:0015677">
    <property type="term" value="P:copper ion import"/>
    <property type="evidence" value="ECO:0007669"/>
    <property type="project" value="TreeGrafter"/>
</dbReference>
<dbReference type="AlphaFoldDB" id="A0A5C3LB05"/>
<evidence type="ECO:0000256" key="7">
    <source>
        <dbReference type="ARBA" id="ARBA00022723"/>
    </source>
</evidence>
<dbReference type="InterPro" id="IPR013130">
    <property type="entry name" value="Fe3_Rdtase_TM_dom"/>
</dbReference>
<dbReference type="Pfam" id="PF00403">
    <property type="entry name" value="HMA"/>
    <property type="match status" value="1"/>
</dbReference>
<keyword evidence="9 16" id="KW-1133">Transmembrane helix</keyword>
<feature type="transmembrane region" description="Helical" evidence="16">
    <location>
        <begin position="432"/>
        <end position="449"/>
    </location>
</feature>
<evidence type="ECO:0000256" key="5">
    <source>
        <dbReference type="ARBA" id="ARBA00022475"/>
    </source>
</evidence>
<evidence type="ECO:0000256" key="10">
    <source>
        <dbReference type="ARBA" id="ARBA00023002"/>
    </source>
</evidence>
<dbReference type="SFLD" id="SFLDS00052">
    <property type="entry name" value="Ferric_Reductase_Domain"/>
    <property type="match status" value="1"/>
</dbReference>
<keyword evidence="11" id="KW-0406">Ion transport</keyword>
<keyword evidence="13" id="KW-0325">Glycoprotein</keyword>
<dbReference type="InterPro" id="IPR039261">
    <property type="entry name" value="FNR_nucleotide-bd"/>
</dbReference>
<dbReference type="GO" id="GO:0046872">
    <property type="term" value="F:metal ion binding"/>
    <property type="evidence" value="ECO:0007669"/>
    <property type="project" value="UniProtKB-KW"/>
</dbReference>
<keyword evidence="4" id="KW-0813">Transport</keyword>
<evidence type="ECO:0000256" key="14">
    <source>
        <dbReference type="ARBA" id="ARBA00048483"/>
    </source>
</evidence>
<feature type="transmembrane region" description="Helical" evidence="16">
    <location>
        <begin position="288"/>
        <end position="308"/>
    </location>
</feature>
<dbReference type="PANTHER" id="PTHR32361">
    <property type="entry name" value="FERRIC/CUPRIC REDUCTASE TRANSMEMBRANE COMPONENT"/>
    <property type="match status" value="1"/>
</dbReference>
<keyword evidence="6 16" id="KW-0812">Transmembrane</keyword>
<dbReference type="Proteomes" id="UP000307440">
    <property type="component" value="Unassembled WGS sequence"/>
</dbReference>
<comment type="similarity">
    <text evidence="2">Belongs to the ferric reductase (FRE) family.</text>
</comment>
<feature type="transmembrane region" description="Helical" evidence="16">
    <location>
        <begin position="350"/>
        <end position="373"/>
    </location>
</feature>
<evidence type="ECO:0000256" key="4">
    <source>
        <dbReference type="ARBA" id="ARBA00022448"/>
    </source>
</evidence>
<evidence type="ECO:0000256" key="15">
    <source>
        <dbReference type="SAM" id="MobiDB-lite"/>
    </source>
</evidence>
<accession>A0A5C3LB05</accession>
<dbReference type="GO" id="GO:0006826">
    <property type="term" value="P:iron ion transport"/>
    <property type="evidence" value="ECO:0007669"/>
    <property type="project" value="TreeGrafter"/>
</dbReference>
<dbReference type="FunFam" id="3.30.70.100:FF:000008">
    <property type="entry name" value="Copper transport protein ATOX1"/>
    <property type="match status" value="1"/>
</dbReference>
<dbReference type="CDD" id="cd00371">
    <property type="entry name" value="HMA"/>
    <property type="match status" value="1"/>
</dbReference>
<evidence type="ECO:0000256" key="6">
    <source>
        <dbReference type="ARBA" id="ARBA00022692"/>
    </source>
</evidence>
<comment type="subcellular location">
    <subcellularLocation>
        <location evidence="1">Cell membrane</location>
        <topology evidence="1">Multi-pass membrane protein</topology>
    </subcellularLocation>
</comment>
<feature type="compositionally biased region" description="Low complexity" evidence="15">
    <location>
        <begin position="824"/>
        <end position="833"/>
    </location>
</feature>
<dbReference type="STRING" id="230819.A0A5C3LB05"/>
<dbReference type="CDD" id="cd06186">
    <property type="entry name" value="NOX_Duox_like_FAD_NADP"/>
    <property type="match status" value="1"/>
</dbReference>
<dbReference type="OrthoDB" id="689350at2759"/>
<feature type="domain" description="FAD-binding FR-type" evidence="18">
    <location>
        <begin position="499"/>
        <end position="678"/>
    </location>
</feature>